<dbReference type="PROSITE" id="PS00138">
    <property type="entry name" value="SUBTILASE_SER"/>
    <property type="match status" value="1"/>
</dbReference>
<dbReference type="PROSITE" id="PS00137">
    <property type="entry name" value="SUBTILASE_HIS"/>
    <property type="match status" value="1"/>
</dbReference>
<evidence type="ECO:0000313" key="12">
    <source>
        <dbReference type="Proteomes" id="UP000768180"/>
    </source>
</evidence>
<dbReference type="InterPro" id="IPR000209">
    <property type="entry name" value="Peptidase_S8/S53_dom"/>
</dbReference>
<evidence type="ECO:0000256" key="6">
    <source>
        <dbReference type="RuleBase" id="RU003355"/>
    </source>
</evidence>
<dbReference type="Proteomes" id="UP000095706">
    <property type="component" value="Unassembled WGS sequence"/>
</dbReference>
<dbReference type="InterPro" id="IPR036852">
    <property type="entry name" value="Peptidase_S8/S53_dom_sf"/>
</dbReference>
<evidence type="ECO:0000259" key="7">
    <source>
        <dbReference type="Pfam" id="PF00082"/>
    </source>
</evidence>
<reference evidence="8 11" key="1">
    <citation type="submission" date="2015-09" db="EMBL/GenBank/DDBJ databases">
        <authorList>
            <consortium name="Pathogen Informatics"/>
        </authorList>
    </citation>
    <scope>NUCLEOTIDE SEQUENCE [LARGE SCALE GENOMIC DNA]</scope>
    <source>
        <strain evidence="8 11">2789STDY5608849</strain>
    </source>
</reference>
<evidence type="ECO:0000256" key="2">
    <source>
        <dbReference type="ARBA" id="ARBA00022670"/>
    </source>
</evidence>
<feature type="active site" description="Charge relay system" evidence="5">
    <location>
        <position position="224"/>
    </location>
</feature>
<evidence type="ECO:0000313" key="11">
    <source>
        <dbReference type="Proteomes" id="UP000095706"/>
    </source>
</evidence>
<evidence type="ECO:0000313" key="9">
    <source>
        <dbReference type="EMBL" id="MCG4765629.1"/>
    </source>
</evidence>
<proteinExistence type="inferred from homology"/>
<dbReference type="InterPro" id="IPR023828">
    <property type="entry name" value="Peptidase_S8_Ser-AS"/>
</dbReference>
<dbReference type="GO" id="GO:0004252">
    <property type="term" value="F:serine-type endopeptidase activity"/>
    <property type="evidence" value="ECO:0007669"/>
    <property type="project" value="UniProtKB-UniRule"/>
</dbReference>
<evidence type="ECO:0000313" key="10">
    <source>
        <dbReference type="EMBL" id="NSE17723.1"/>
    </source>
</evidence>
<feature type="active site" description="Charge relay system" evidence="5">
    <location>
        <position position="18"/>
    </location>
</feature>
<dbReference type="EMBL" id="JAKNFS010000010">
    <property type="protein sequence ID" value="MCG4765629.1"/>
    <property type="molecule type" value="Genomic_DNA"/>
</dbReference>
<dbReference type="EC" id="3.4.21.-" evidence="8"/>
<dbReference type="Proteomes" id="UP000768180">
    <property type="component" value="Unassembled WGS sequence"/>
</dbReference>
<dbReference type="PROSITE" id="PS51892">
    <property type="entry name" value="SUBTILASE"/>
    <property type="match status" value="1"/>
</dbReference>
<sequence>MKEQENLTGKGITAAVLDTGIFPHMDFDGRIVAFRDLVYGRETPYDDNGHGTHVCGILGGSGRASGGKYQGAAPGCRFVVVKILDRRGNGRKQDILAAIDWVCKERIRLNIRILNISVGTTEQEKTVDDLLVQAVERAWDDGITVVTAAGNLGPAPGSITAPGSSRKVITVGAGDLLEPRRGISGCGPTRDCVCKPDLVAPGKRLISCAPGRSRKEYVVKSGTSMAAPRVSGAVALALERVPDLTNVQAKMLLCESARDLGLPRNRQGHGMLQTDRFLSLL</sequence>
<evidence type="ECO:0000256" key="1">
    <source>
        <dbReference type="ARBA" id="ARBA00011073"/>
    </source>
</evidence>
<protein>
    <submittedName>
        <fullName evidence="9">S8 family peptidase</fullName>
    </submittedName>
    <submittedName>
        <fullName evidence="8">Serine protease AprX</fullName>
        <ecNumber evidence="8">3.4.21.-</ecNumber>
    </submittedName>
</protein>
<dbReference type="Proteomes" id="UP001199915">
    <property type="component" value="Unassembled WGS sequence"/>
</dbReference>
<dbReference type="GeneID" id="79857477"/>
<dbReference type="Pfam" id="PF00082">
    <property type="entry name" value="Peptidase_S8"/>
    <property type="match status" value="1"/>
</dbReference>
<dbReference type="InterPro" id="IPR050131">
    <property type="entry name" value="Peptidase_S8_subtilisin-like"/>
</dbReference>
<dbReference type="InterPro" id="IPR023827">
    <property type="entry name" value="Peptidase_S8_Asp-AS"/>
</dbReference>
<keyword evidence="3 5" id="KW-0378">Hydrolase</keyword>
<reference evidence="10 12" key="2">
    <citation type="journal article" date="2020" name="Cell Host Microbe">
        <title>Functional and Genomic Variation between Human-Derived Isolates of Lachnospiraceae Reveals Inter- and Intra-Species Diversity.</title>
        <authorList>
            <person name="Sorbara M.T."/>
            <person name="Littmann E.R."/>
            <person name="Fontana E."/>
            <person name="Moody T.U."/>
            <person name="Kohout C.E."/>
            <person name="Gjonbalaj M."/>
            <person name="Eaton V."/>
            <person name="Seok R."/>
            <person name="Leiner I.M."/>
            <person name="Pamer E.G."/>
        </authorList>
    </citation>
    <scope>NUCLEOTIDE SEQUENCE [LARGE SCALE GENOMIC DNA]</scope>
    <source>
        <strain evidence="10 12">MSK.14.54</strain>
    </source>
</reference>
<dbReference type="EMBL" id="JAAITQ010000044">
    <property type="protein sequence ID" value="NSE17723.1"/>
    <property type="molecule type" value="Genomic_DNA"/>
</dbReference>
<gene>
    <name evidence="8" type="primary">aprX</name>
    <name evidence="8" type="ORF">ERS852406_01929</name>
    <name evidence="10" type="ORF">G5B05_15330</name>
    <name evidence="9" type="ORF">L0N21_08915</name>
</gene>
<dbReference type="InterPro" id="IPR015500">
    <property type="entry name" value="Peptidase_S8_subtilisin-rel"/>
</dbReference>
<dbReference type="PANTHER" id="PTHR43806:SF65">
    <property type="entry name" value="SERINE PROTEASE APRX"/>
    <property type="match status" value="1"/>
</dbReference>
<dbReference type="PANTHER" id="PTHR43806">
    <property type="entry name" value="PEPTIDASE S8"/>
    <property type="match status" value="1"/>
</dbReference>
<keyword evidence="4 5" id="KW-0720">Serine protease</keyword>
<dbReference type="PRINTS" id="PR00723">
    <property type="entry name" value="SUBTILISIN"/>
</dbReference>
<feature type="domain" description="Peptidase S8/S53" evidence="7">
    <location>
        <begin position="9"/>
        <end position="270"/>
    </location>
</feature>
<organism evidence="8 11">
    <name type="scientific">Fusicatenibacter saccharivorans</name>
    <dbReference type="NCBI Taxonomy" id="1150298"/>
    <lineage>
        <taxon>Bacteria</taxon>
        <taxon>Bacillati</taxon>
        <taxon>Bacillota</taxon>
        <taxon>Clostridia</taxon>
        <taxon>Lachnospirales</taxon>
        <taxon>Lachnospiraceae</taxon>
        <taxon>Fusicatenibacter</taxon>
    </lineage>
</organism>
<feature type="active site" description="Charge relay system" evidence="5">
    <location>
        <position position="50"/>
    </location>
</feature>
<dbReference type="GO" id="GO:0006508">
    <property type="term" value="P:proteolysis"/>
    <property type="evidence" value="ECO:0007669"/>
    <property type="project" value="UniProtKB-KW"/>
</dbReference>
<evidence type="ECO:0000256" key="3">
    <source>
        <dbReference type="ARBA" id="ARBA00022801"/>
    </source>
</evidence>
<dbReference type="AlphaFoldDB" id="A0A174F1A6"/>
<dbReference type="CDD" id="cd07487">
    <property type="entry name" value="Peptidases_S8_1"/>
    <property type="match status" value="1"/>
</dbReference>
<dbReference type="Gene3D" id="3.40.50.200">
    <property type="entry name" value="Peptidase S8/S53 domain"/>
    <property type="match status" value="1"/>
</dbReference>
<reference evidence="9" key="4">
    <citation type="submission" date="2022-01" db="EMBL/GenBank/DDBJ databases">
        <title>Collection of gut derived symbiotic bacterial strains cultured from healthy donors.</title>
        <authorList>
            <person name="Lin H."/>
            <person name="Kohout C."/>
            <person name="Waligurski E."/>
            <person name="Pamer E.G."/>
        </authorList>
    </citation>
    <scope>NUCLEOTIDE SEQUENCE</scope>
    <source>
        <strain evidence="9">DFI.5.49</strain>
    </source>
</reference>
<accession>A0A174F1A6</accession>
<evidence type="ECO:0000256" key="4">
    <source>
        <dbReference type="ARBA" id="ARBA00022825"/>
    </source>
</evidence>
<comment type="similarity">
    <text evidence="1 5 6">Belongs to the peptidase S8 family.</text>
</comment>
<evidence type="ECO:0000256" key="5">
    <source>
        <dbReference type="PROSITE-ProRule" id="PRU01240"/>
    </source>
</evidence>
<dbReference type="InterPro" id="IPR022398">
    <property type="entry name" value="Peptidase_S8_His-AS"/>
</dbReference>
<dbReference type="PROSITE" id="PS00136">
    <property type="entry name" value="SUBTILASE_ASP"/>
    <property type="match status" value="1"/>
</dbReference>
<name>A0A174F1A6_9FIRM</name>
<keyword evidence="12" id="KW-1185">Reference proteome</keyword>
<reference evidence="10" key="3">
    <citation type="submission" date="2020-02" db="EMBL/GenBank/DDBJ databases">
        <authorList>
            <person name="Littmann E."/>
            <person name="Sorbara M."/>
        </authorList>
    </citation>
    <scope>NUCLEOTIDE SEQUENCE</scope>
    <source>
        <strain evidence="10">MSK.14.54</strain>
    </source>
</reference>
<evidence type="ECO:0000313" key="8">
    <source>
        <dbReference type="EMBL" id="CUO42549.1"/>
    </source>
</evidence>
<dbReference type="SUPFAM" id="SSF52743">
    <property type="entry name" value="Subtilisin-like"/>
    <property type="match status" value="1"/>
</dbReference>
<keyword evidence="2 5" id="KW-0645">Protease</keyword>
<dbReference type="EMBL" id="CYYV01000009">
    <property type="protein sequence ID" value="CUO42549.1"/>
    <property type="molecule type" value="Genomic_DNA"/>
</dbReference>
<dbReference type="RefSeq" id="WP_055227885.1">
    <property type="nucleotide sequence ID" value="NZ_CABJFB010000001.1"/>
</dbReference>